<dbReference type="EMBL" id="CM020618">
    <property type="protein sequence ID" value="KAK1857660.1"/>
    <property type="molecule type" value="Genomic_DNA"/>
</dbReference>
<sequence length="162" mass="18267">MPVNGRLKLAHSARKSLSCASGQRHSSSWQPGCHWYVCRSRDIGAFEQPLSLSLERHRHSHHPPPRVDTATSHRRCWRRVDRRCGRRCGRRLGYRRRPCRCDTGTTLPQPRSRLARQLRRPQQKGGVYGANPASVAVHATGAPDAVGRGAWPSTHWGAFAPR</sequence>
<accession>A0ACC3BIQ5</accession>
<proteinExistence type="predicted"/>
<dbReference type="Proteomes" id="UP000798662">
    <property type="component" value="Chromosome 1"/>
</dbReference>
<organism evidence="1 2">
    <name type="scientific">Pyropia yezoensis</name>
    <name type="common">Susabi-nori</name>
    <name type="synonym">Porphyra yezoensis</name>
    <dbReference type="NCBI Taxonomy" id="2788"/>
    <lineage>
        <taxon>Eukaryota</taxon>
        <taxon>Rhodophyta</taxon>
        <taxon>Bangiophyceae</taxon>
        <taxon>Bangiales</taxon>
        <taxon>Bangiaceae</taxon>
        <taxon>Pyropia</taxon>
    </lineage>
</organism>
<evidence type="ECO:0000313" key="1">
    <source>
        <dbReference type="EMBL" id="KAK1857660.1"/>
    </source>
</evidence>
<reference evidence="1" key="1">
    <citation type="submission" date="2019-11" db="EMBL/GenBank/DDBJ databases">
        <title>Nori genome reveals adaptations in red seaweeds to the harsh intertidal environment.</title>
        <authorList>
            <person name="Wang D."/>
            <person name="Mao Y."/>
        </authorList>
    </citation>
    <scope>NUCLEOTIDE SEQUENCE</scope>
    <source>
        <tissue evidence="1">Gametophyte</tissue>
    </source>
</reference>
<keyword evidence="2" id="KW-1185">Reference proteome</keyword>
<name>A0ACC3BIQ5_PYRYE</name>
<protein>
    <submittedName>
        <fullName evidence="1">Uncharacterized protein</fullName>
    </submittedName>
</protein>
<gene>
    <name evidence="1" type="ORF">I4F81_000276</name>
</gene>
<evidence type="ECO:0000313" key="2">
    <source>
        <dbReference type="Proteomes" id="UP000798662"/>
    </source>
</evidence>
<comment type="caution">
    <text evidence="1">The sequence shown here is derived from an EMBL/GenBank/DDBJ whole genome shotgun (WGS) entry which is preliminary data.</text>
</comment>